<evidence type="ECO:0000313" key="3">
    <source>
        <dbReference type="EMBL" id="RMI28527.1"/>
    </source>
</evidence>
<evidence type="ECO:0000256" key="1">
    <source>
        <dbReference type="SAM" id="SignalP"/>
    </source>
</evidence>
<organism evidence="3 4">
    <name type="scientific">Nocardia stercoris</name>
    <dbReference type="NCBI Taxonomy" id="2483361"/>
    <lineage>
        <taxon>Bacteria</taxon>
        <taxon>Bacillati</taxon>
        <taxon>Actinomycetota</taxon>
        <taxon>Actinomycetes</taxon>
        <taxon>Mycobacteriales</taxon>
        <taxon>Nocardiaceae</taxon>
        <taxon>Nocardia</taxon>
    </lineage>
</organism>
<keyword evidence="4" id="KW-1185">Reference proteome</keyword>
<gene>
    <name evidence="3" type="ORF">EBN03_29320</name>
</gene>
<evidence type="ECO:0000313" key="4">
    <source>
        <dbReference type="Proteomes" id="UP000279275"/>
    </source>
</evidence>
<reference evidence="3 4" key="1">
    <citation type="submission" date="2018-10" db="EMBL/GenBank/DDBJ databases">
        <title>Isolation from cow dung.</title>
        <authorList>
            <person name="Ling L."/>
        </authorList>
    </citation>
    <scope>NUCLEOTIDE SEQUENCE [LARGE SCALE GENOMIC DNA]</scope>
    <source>
        <strain evidence="3 4">NEAU-LL90</strain>
    </source>
</reference>
<evidence type="ECO:0000259" key="2">
    <source>
        <dbReference type="Pfam" id="PF13827"/>
    </source>
</evidence>
<feature type="signal peptide" evidence="1">
    <location>
        <begin position="1"/>
        <end position="28"/>
    </location>
</feature>
<name>A0A3M2KS95_9NOCA</name>
<dbReference type="Proteomes" id="UP000279275">
    <property type="component" value="Unassembled WGS sequence"/>
</dbReference>
<dbReference type="AlphaFoldDB" id="A0A3M2KS95"/>
<feature type="domain" description="DUF4189" evidence="2">
    <location>
        <begin position="33"/>
        <end position="124"/>
    </location>
</feature>
<accession>A0A3M2KS95</accession>
<dbReference type="InterPro" id="IPR025240">
    <property type="entry name" value="DUF4189"/>
</dbReference>
<dbReference type="Pfam" id="PF13827">
    <property type="entry name" value="DUF4189"/>
    <property type="match status" value="1"/>
</dbReference>
<dbReference type="RefSeq" id="WP_122191401.1">
    <property type="nucleotide sequence ID" value="NZ_RFFH01000020.1"/>
</dbReference>
<dbReference type="EMBL" id="RFFH01000020">
    <property type="protein sequence ID" value="RMI28527.1"/>
    <property type="molecule type" value="Genomic_DNA"/>
</dbReference>
<proteinExistence type="predicted"/>
<comment type="caution">
    <text evidence="3">The sequence shown here is derived from an EMBL/GenBank/DDBJ whole genome shotgun (WGS) entry which is preliminary data.</text>
</comment>
<feature type="chain" id="PRO_5018320724" evidence="1">
    <location>
        <begin position="29"/>
        <end position="130"/>
    </location>
</feature>
<keyword evidence="1" id="KW-0732">Signal</keyword>
<sequence>MKKFTTMVAVFVASIAAVLASSAAPARAYTDYYGAIALSRSTGTYGYSYDYDSFSQAEDAAVSQCLRAGGGSDCEAKISWANGCGAIALSRDYWSYGSAATLAGAKRDALSSNPEPASIEHWNCTSGYSL</sequence>
<dbReference type="OrthoDB" id="4567353at2"/>
<protein>
    <submittedName>
        <fullName evidence="3">DUF4189 domain-containing protein</fullName>
    </submittedName>
</protein>